<dbReference type="AlphaFoldDB" id="A0A0R1HIR7"/>
<gene>
    <name evidence="4" type="ORF">FC66_GL000851</name>
</gene>
<dbReference type="Proteomes" id="UP000051450">
    <property type="component" value="Unassembled WGS sequence"/>
</dbReference>
<proteinExistence type="predicted"/>
<dbReference type="InterPro" id="IPR021759">
    <property type="entry name" value="WxLIP_HBD"/>
</dbReference>
<keyword evidence="1" id="KW-0812">Transmembrane</keyword>
<evidence type="ECO:0000259" key="3">
    <source>
        <dbReference type="Pfam" id="PF11797"/>
    </source>
</evidence>
<dbReference type="PATRIC" id="fig|1423719.4.peg.863"/>
<comment type="caution">
    <text evidence="4">The sequence shown here is derived from an EMBL/GenBank/DDBJ whole genome shotgun (WGS) entry which is preliminary data.</text>
</comment>
<dbReference type="EMBL" id="AZDI01000002">
    <property type="protein sequence ID" value="KRK46348.1"/>
    <property type="molecule type" value="Genomic_DNA"/>
</dbReference>
<evidence type="ECO:0000313" key="4">
    <source>
        <dbReference type="EMBL" id="KRK46348.1"/>
    </source>
</evidence>
<keyword evidence="1" id="KW-0472">Membrane</keyword>
<dbReference type="InterPro" id="IPR010317">
    <property type="entry name" value="WxLIP_PGBD"/>
</dbReference>
<sequence>MDVMNKTLKKALLFGFSGALLSGLGLFNKSVEAAAPANNIGYSVQSIQSDKQVKESLKQSYFDMQLDAKAEETISVKIFNSSDKALKIRNAVYTASTNDNGQLEYTKKLEKKDIDKSMKYPLASLTKMDSGSVVTVPAKGSKIVKATITMPKDSFDGVLLGSWYFEKVDDSAKASSNKKGISISNAYSYAIGIKILEKKTVEPNMNLLSVKAGMRNYRKGVFPVFQNDTAVIIPKLTIKSQIMKKGSSTVLQETTLKNLSMAPNSNFKFPMLYDKGQLESGDYTLKAVATSGKNTWNFNKNFTITNDDASKYNKEAIADPKKPMNPLWYVALGLGLAILFVLIFFLIKRYVDKKKADK</sequence>
<reference evidence="4 5" key="1">
    <citation type="journal article" date="2015" name="Genome Announc.">
        <title>Expanding the biotechnology potential of lactobacilli through comparative genomics of 213 strains and associated genera.</title>
        <authorList>
            <person name="Sun Z."/>
            <person name="Harris H.M."/>
            <person name="McCann A."/>
            <person name="Guo C."/>
            <person name="Argimon S."/>
            <person name="Zhang W."/>
            <person name="Yang X."/>
            <person name="Jeffery I.B."/>
            <person name="Cooney J.C."/>
            <person name="Kagawa T.F."/>
            <person name="Liu W."/>
            <person name="Song Y."/>
            <person name="Salvetti E."/>
            <person name="Wrobel A."/>
            <person name="Rasinkangas P."/>
            <person name="Parkhill J."/>
            <person name="Rea M.C."/>
            <person name="O'Sullivan O."/>
            <person name="Ritari J."/>
            <person name="Douillard F.P."/>
            <person name="Paul Ross R."/>
            <person name="Yang R."/>
            <person name="Briner A.E."/>
            <person name="Felis G.E."/>
            <person name="de Vos W.M."/>
            <person name="Barrangou R."/>
            <person name="Klaenhammer T.R."/>
            <person name="Caufield P.W."/>
            <person name="Cui Y."/>
            <person name="Zhang H."/>
            <person name="O'Toole P.W."/>
        </authorList>
    </citation>
    <scope>NUCLEOTIDE SEQUENCE [LARGE SCALE GENOMIC DNA]</scope>
    <source>
        <strain evidence="4 5">DSM 15638</strain>
    </source>
</reference>
<feature type="domain" description="WxL Interacting Protein peptidoglycan binding" evidence="2">
    <location>
        <begin position="42"/>
        <end position="167"/>
    </location>
</feature>
<evidence type="ECO:0000256" key="1">
    <source>
        <dbReference type="SAM" id="Phobius"/>
    </source>
</evidence>
<keyword evidence="1" id="KW-1133">Transmembrane helix</keyword>
<protein>
    <submittedName>
        <fullName evidence="4">Cell surface protein</fullName>
    </submittedName>
</protein>
<organism evidence="4 5">
    <name type="scientific">Dellaglioa algida DSM 15638</name>
    <dbReference type="NCBI Taxonomy" id="1423719"/>
    <lineage>
        <taxon>Bacteria</taxon>
        <taxon>Bacillati</taxon>
        <taxon>Bacillota</taxon>
        <taxon>Bacilli</taxon>
        <taxon>Lactobacillales</taxon>
        <taxon>Lactobacillaceae</taxon>
        <taxon>Dellaglioa</taxon>
    </lineage>
</organism>
<evidence type="ECO:0000313" key="5">
    <source>
        <dbReference type="Proteomes" id="UP000051450"/>
    </source>
</evidence>
<dbReference type="Pfam" id="PF11797">
    <property type="entry name" value="WxLIP_HBD"/>
    <property type="match status" value="1"/>
</dbReference>
<feature type="transmembrane region" description="Helical" evidence="1">
    <location>
        <begin position="327"/>
        <end position="347"/>
    </location>
</feature>
<name>A0A0R1HIR7_9LACO</name>
<accession>A0A0R1HIR7</accession>
<evidence type="ECO:0000259" key="2">
    <source>
        <dbReference type="Pfam" id="PF06030"/>
    </source>
</evidence>
<keyword evidence="5" id="KW-1185">Reference proteome</keyword>
<feature type="domain" description="WxL Interacting Protein host binding" evidence="3">
    <location>
        <begin position="178"/>
        <end position="314"/>
    </location>
</feature>
<dbReference type="Pfam" id="PF06030">
    <property type="entry name" value="WxLIP_PGBD"/>
    <property type="match status" value="1"/>
</dbReference>
<dbReference type="STRING" id="1423719.FC66_GL000851"/>